<proteinExistence type="predicted"/>
<evidence type="ECO:0000313" key="2">
    <source>
        <dbReference type="Proteomes" id="UP000005446"/>
    </source>
</evidence>
<gene>
    <name evidence="1" type="ORF">M7I_1027</name>
</gene>
<reference evidence="1 2" key="1">
    <citation type="journal article" date="2012" name="Eukaryot. Cell">
        <title>Genome sequence of the fungus Glarea lozoyensis: the first genome sequence of a species from the Helotiaceae family.</title>
        <authorList>
            <person name="Youssar L."/>
            <person name="Gruening B.A."/>
            <person name="Erxleben A."/>
            <person name="Guenther S."/>
            <person name="Huettel W."/>
        </authorList>
    </citation>
    <scope>NUCLEOTIDE SEQUENCE [LARGE SCALE GENOMIC DNA]</scope>
    <source>
        <strain evidence="2">ATCC 74030 / MF5533</strain>
    </source>
</reference>
<dbReference type="HOGENOM" id="CLU_2758009_0_0_1"/>
<name>H0EEZ0_GLAL7</name>
<comment type="caution">
    <text evidence="1">The sequence shown here is derived from an EMBL/GenBank/DDBJ whole genome shotgun (WGS) entry which is preliminary data.</text>
</comment>
<protein>
    <submittedName>
        <fullName evidence="1">Uncharacterized protein</fullName>
    </submittedName>
</protein>
<dbReference type="EMBL" id="AGUE01000016">
    <property type="protein sequence ID" value="EHL03053.1"/>
    <property type="molecule type" value="Genomic_DNA"/>
</dbReference>
<evidence type="ECO:0000313" key="1">
    <source>
        <dbReference type="EMBL" id="EHL03053.1"/>
    </source>
</evidence>
<dbReference type="InParanoid" id="H0EEZ0"/>
<organism evidence="1 2">
    <name type="scientific">Glarea lozoyensis (strain ATCC 74030 / MF5533)</name>
    <dbReference type="NCBI Taxonomy" id="1104152"/>
    <lineage>
        <taxon>Eukaryota</taxon>
        <taxon>Fungi</taxon>
        <taxon>Dikarya</taxon>
        <taxon>Ascomycota</taxon>
        <taxon>Pezizomycotina</taxon>
        <taxon>Leotiomycetes</taxon>
        <taxon>Helotiales</taxon>
        <taxon>Helotiaceae</taxon>
        <taxon>Glarea</taxon>
    </lineage>
</organism>
<dbReference type="Proteomes" id="UP000005446">
    <property type="component" value="Unassembled WGS sequence"/>
</dbReference>
<sequence>MLGVCDLSFWHAAFELIAISCGSQSRTISSTPCVISTDLEIRFKRVHIQDSYMKEVKLTGVWKVAEPNFL</sequence>
<dbReference type="AlphaFoldDB" id="H0EEZ0"/>
<accession>H0EEZ0</accession>
<keyword evidence="2" id="KW-1185">Reference proteome</keyword>